<reference evidence="2" key="1">
    <citation type="journal article" date="2019" name="Int. J. Syst. Evol. Microbiol.">
        <title>The Global Catalogue of Microorganisms (GCM) 10K type strain sequencing project: providing services to taxonomists for standard genome sequencing and annotation.</title>
        <authorList>
            <consortium name="The Broad Institute Genomics Platform"/>
            <consortium name="The Broad Institute Genome Sequencing Center for Infectious Disease"/>
            <person name="Wu L."/>
            <person name="Ma J."/>
        </authorList>
    </citation>
    <scope>NUCLEOTIDE SEQUENCE [LARGE SCALE GENOMIC DNA]</scope>
    <source>
        <strain evidence="2">CCUG 62221</strain>
    </source>
</reference>
<organism evidence="1 2">
    <name type="scientific">Lutibacter holmesii</name>
    <dbReference type="NCBI Taxonomy" id="1137985"/>
    <lineage>
        <taxon>Bacteria</taxon>
        <taxon>Pseudomonadati</taxon>
        <taxon>Bacteroidota</taxon>
        <taxon>Flavobacteriia</taxon>
        <taxon>Flavobacteriales</taxon>
        <taxon>Flavobacteriaceae</taxon>
        <taxon>Lutibacter</taxon>
    </lineage>
</organism>
<accession>A0ABW3WNI3</accession>
<evidence type="ECO:0000313" key="1">
    <source>
        <dbReference type="EMBL" id="MFD1293984.1"/>
    </source>
</evidence>
<dbReference type="Gene3D" id="2.40.160.50">
    <property type="entry name" value="membrane protein fhac: a member of the omp85/tpsb transporter family"/>
    <property type="match status" value="1"/>
</dbReference>
<dbReference type="RefSeq" id="WP_386809179.1">
    <property type="nucleotide sequence ID" value="NZ_JBHTMV010000004.1"/>
</dbReference>
<sequence length="404" mass="46027">MKKRNCNKNCKMNFAAKYLHFFRCITLVLVISTNSILAQNTKSLPNKTSKISFKDSIDGAFDISEFLLEPEGFLPVPIIITEPALGYGGGLAALFLTPQKKEYDIPVPPNISGIIGLGTSNKTWMAALFHFHVWGPDKIRYFGMIAKPNINIKYYGNNNDFLSKNPVEFNLDAWYLLQRVNVRIAKTNLFLGGSYIYFKGNTKFDPFPNNPIFEKLLADLNGKSTISMIRPMANFDSRDNIFTPINGINSGIEFSYNATWLGADNTYHQINPYFIGYKKITENISSAIRFDGNFMFGDAPFYAKPFINLRGVPAMKYQSDNTMLIETEWKFNVYNRWSLNFFTGTGKAFQSFNEFNPAIWVYNYGLGFRYTLSKLFGIDAGIDFAWSNNKDFAFTIVFGSAWNR</sequence>
<dbReference type="EMBL" id="JBHTMV010000004">
    <property type="protein sequence ID" value="MFD1293984.1"/>
    <property type="molecule type" value="Genomic_DNA"/>
</dbReference>
<evidence type="ECO:0000313" key="2">
    <source>
        <dbReference type="Proteomes" id="UP001597241"/>
    </source>
</evidence>
<proteinExistence type="predicted"/>
<comment type="caution">
    <text evidence="1">The sequence shown here is derived from an EMBL/GenBank/DDBJ whole genome shotgun (WGS) entry which is preliminary data.</text>
</comment>
<evidence type="ECO:0008006" key="3">
    <source>
        <dbReference type="Google" id="ProtNLM"/>
    </source>
</evidence>
<gene>
    <name evidence="1" type="ORF">ACFQ5N_09065</name>
</gene>
<name>A0ABW3WNI3_9FLAO</name>
<protein>
    <recommendedName>
        <fullName evidence="3">Bacterial surface antigen (D15) domain-containing protein</fullName>
    </recommendedName>
</protein>
<keyword evidence="2" id="KW-1185">Reference proteome</keyword>
<dbReference type="Proteomes" id="UP001597241">
    <property type="component" value="Unassembled WGS sequence"/>
</dbReference>